<gene>
    <name evidence="4" type="ORF">AK33_08265</name>
</gene>
<dbReference type="AlphaFoldDB" id="A0A011NCH5"/>
<dbReference type="Proteomes" id="UP000054123">
    <property type="component" value="Unassembled WGS sequence"/>
</dbReference>
<keyword evidence="3" id="KW-0812">Transmembrane</keyword>
<comment type="caution">
    <text evidence="4">The sequence shown here is derived from an EMBL/GenBank/DDBJ whole genome shotgun (WGS) entry which is preliminary data.</text>
</comment>
<evidence type="ECO:0000313" key="5">
    <source>
        <dbReference type="Proteomes" id="UP000054123"/>
    </source>
</evidence>
<dbReference type="NCBIfam" id="TIGR02532">
    <property type="entry name" value="IV_pilin_GFxxxE"/>
    <property type="match status" value="1"/>
</dbReference>
<name>A0A011NCH5_9PAST</name>
<keyword evidence="5" id="KW-1185">Reference proteome</keyword>
<keyword evidence="3" id="KW-1133">Transmembrane helix</keyword>
<dbReference type="EMBL" id="JANJ01000005">
    <property type="protein sequence ID" value="EXI62090.1"/>
    <property type="molecule type" value="Genomic_DNA"/>
</dbReference>
<dbReference type="RefSeq" id="WP_042803391.1">
    <property type="nucleotide sequence ID" value="NZ_AVSP01000004.1"/>
</dbReference>
<dbReference type="GO" id="GO:0009289">
    <property type="term" value="C:pilus"/>
    <property type="evidence" value="ECO:0007669"/>
    <property type="project" value="InterPro"/>
</dbReference>
<proteinExistence type="inferred from homology"/>
<dbReference type="Gene3D" id="3.30.700.10">
    <property type="entry name" value="Glycoprotein, Type 4 Pilin"/>
    <property type="match status" value="1"/>
</dbReference>
<dbReference type="PATRIC" id="fig|1450449.3.peg.1638"/>
<protein>
    <submittedName>
        <fullName evidence="4">Prepilin peptidase</fullName>
    </submittedName>
</protein>
<evidence type="ECO:0000256" key="2">
    <source>
        <dbReference type="ARBA" id="ARBA00022481"/>
    </source>
</evidence>
<sequence length="156" mass="16447">MQKMTFFRPLQPAFTLIELMIVIAIIAMLATIAIPSYNSYTQKAALSELLQASASYKSDVELCIYNTGALTNCSGGSNGIQANKTAISETKYLNSISVTNGVITVTGKGAVNGYGYSLTPSYSNNTISWSASCSGKDTGLFPANFCSAKPQTTPNG</sequence>
<dbReference type="InterPro" id="IPR045584">
    <property type="entry name" value="Pilin-like"/>
</dbReference>
<dbReference type="OrthoDB" id="5918848at2"/>
<evidence type="ECO:0000313" key="4">
    <source>
        <dbReference type="EMBL" id="EXI62090.1"/>
    </source>
</evidence>
<dbReference type="Pfam" id="PF00114">
    <property type="entry name" value="Pilin"/>
    <property type="match status" value="1"/>
</dbReference>
<dbReference type="InterPro" id="IPR012902">
    <property type="entry name" value="N_methyl_site"/>
</dbReference>
<organism evidence="4 5">
    <name type="scientific">Mannheimia granulomatis</name>
    <dbReference type="NCBI Taxonomy" id="85402"/>
    <lineage>
        <taxon>Bacteria</taxon>
        <taxon>Pseudomonadati</taxon>
        <taxon>Pseudomonadota</taxon>
        <taxon>Gammaproteobacteria</taxon>
        <taxon>Pasteurellales</taxon>
        <taxon>Pasteurellaceae</taxon>
        <taxon>Mannheimia</taxon>
    </lineage>
</organism>
<reference evidence="4 5" key="1">
    <citation type="journal article" date="2014" name="Genome Announc.">
        <title>Genome Sequence of a Presumptive Mannheimia haemolytica Strain with an A1/A6-Cross-Reactive Serotype from a White-Tailed Deer (Odocoileus virginianus).</title>
        <authorList>
            <person name="Lawrence P.K."/>
            <person name="Bey R.F."/>
            <person name="Wiener B."/>
            <person name="Kittichotirat W."/>
            <person name="Bumgarner R.E."/>
        </authorList>
    </citation>
    <scope>NUCLEOTIDE SEQUENCE [LARGE SCALE GENOMIC DNA]</scope>
    <source>
        <strain evidence="4 5">PKL10</strain>
    </source>
</reference>
<comment type="similarity">
    <text evidence="1">Belongs to the N-Me-Phe pilin family.</text>
</comment>
<feature type="transmembrane region" description="Helical" evidence="3">
    <location>
        <begin position="12"/>
        <end position="34"/>
    </location>
</feature>
<dbReference type="SUPFAM" id="SSF54523">
    <property type="entry name" value="Pili subunits"/>
    <property type="match status" value="1"/>
</dbReference>
<evidence type="ECO:0000256" key="1">
    <source>
        <dbReference type="ARBA" id="ARBA00005233"/>
    </source>
</evidence>
<keyword evidence="2" id="KW-0488">Methylation</keyword>
<accession>A0A011NCH5</accession>
<dbReference type="STRING" id="1122190.GCA_000621105_00494"/>
<dbReference type="InterPro" id="IPR001082">
    <property type="entry name" value="Pilin"/>
</dbReference>
<evidence type="ECO:0000256" key="3">
    <source>
        <dbReference type="SAM" id="Phobius"/>
    </source>
</evidence>
<dbReference type="GO" id="GO:0007155">
    <property type="term" value="P:cell adhesion"/>
    <property type="evidence" value="ECO:0007669"/>
    <property type="project" value="InterPro"/>
</dbReference>
<keyword evidence="3" id="KW-0472">Membrane</keyword>
<dbReference type="Pfam" id="PF07963">
    <property type="entry name" value="N_methyl"/>
    <property type="match status" value="1"/>
</dbReference>